<gene>
    <name evidence="3" type="ORF">Cvel_5139</name>
</gene>
<evidence type="ECO:0000256" key="1">
    <source>
        <dbReference type="SAM" id="MobiDB-lite"/>
    </source>
</evidence>
<organism evidence="3">
    <name type="scientific">Chromera velia CCMP2878</name>
    <dbReference type="NCBI Taxonomy" id="1169474"/>
    <lineage>
        <taxon>Eukaryota</taxon>
        <taxon>Sar</taxon>
        <taxon>Alveolata</taxon>
        <taxon>Colpodellida</taxon>
        <taxon>Chromeraceae</taxon>
        <taxon>Chromera</taxon>
    </lineage>
</organism>
<evidence type="ECO:0000313" key="3">
    <source>
        <dbReference type="EMBL" id="CEM33529.1"/>
    </source>
</evidence>
<reference evidence="3" key="1">
    <citation type="submission" date="2014-11" db="EMBL/GenBank/DDBJ databases">
        <authorList>
            <person name="Otto D Thomas"/>
            <person name="Naeem Raeece"/>
        </authorList>
    </citation>
    <scope>NUCLEOTIDE SEQUENCE</scope>
</reference>
<evidence type="ECO:0000256" key="2">
    <source>
        <dbReference type="SAM" id="SignalP"/>
    </source>
</evidence>
<dbReference type="EMBL" id="CDMZ01001502">
    <property type="protein sequence ID" value="CEM33529.1"/>
    <property type="molecule type" value="Genomic_DNA"/>
</dbReference>
<feature type="signal peptide" evidence="2">
    <location>
        <begin position="1"/>
        <end position="19"/>
    </location>
</feature>
<dbReference type="AlphaFoldDB" id="A0A0G4GSC5"/>
<accession>A0A0G4GSC5</accession>
<feature type="region of interest" description="Disordered" evidence="1">
    <location>
        <begin position="296"/>
        <end position="342"/>
    </location>
</feature>
<proteinExistence type="predicted"/>
<keyword evidence="2" id="KW-0732">Signal</keyword>
<sequence length="342" mass="38346">MKMLHTLVAFWVLFGDSVGKVWVPFESRFWRIWDARGGTLLHERDPLAGRCWSLNNWAARKYFEGILSDPLSCDQNWMVGVKAHDSNGKWIGEESYRVAHTLKNRAPVLLGLDTDLYEFCRQKAGLPSKGVVKNAFEARERIAEACVAAEALVLRVEGPMVGFKKWNPCVNVHFLLCGALGRLPGQEGRQIQFATPPSSVNVREWHFRKIAMSEGFQESHDEKIFQPWMKKHYTSSDVYPHEILFLSWICNNGGSLMDISSSGDVFECEFSETALSALADALQVWPLRGIAKEQMKRRRLDDKSTSGGNADSASIQNKAVSSLSASPDSGQVCDKELGGFDR</sequence>
<feature type="compositionally biased region" description="Polar residues" evidence="1">
    <location>
        <begin position="305"/>
        <end position="329"/>
    </location>
</feature>
<name>A0A0G4GSC5_9ALVE</name>
<feature type="compositionally biased region" description="Basic and acidic residues" evidence="1">
    <location>
        <begin position="333"/>
        <end position="342"/>
    </location>
</feature>
<protein>
    <submittedName>
        <fullName evidence="3">Uncharacterized protein</fullName>
    </submittedName>
</protein>
<feature type="chain" id="PRO_5005190421" evidence="2">
    <location>
        <begin position="20"/>
        <end position="342"/>
    </location>
</feature>
<dbReference type="VEuPathDB" id="CryptoDB:Cvel_5139"/>